<evidence type="ECO:0000256" key="4">
    <source>
        <dbReference type="ARBA" id="ARBA00022827"/>
    </source>
</evidence>
<feature type="compositionally biased region" description="Low complexity" evidence="9">
    <location>
        <begin position="1"/>
        <end position="18"/>
    </location>
</feature>
<dbReference type="Pfam" id="PF02770">
    <property type="entry name" value="Acyl-CoA_dh_M"/>
    <property type="match status" value="1"/>
</dbReference>
<evidence type="ECO:0000313" key="13">
    <source>
        <dbReference type="EMBL" id="KAL1499391.1"/>
    </source>
</evidence>
<dbReference type="GO" id="GO:0003995">
    <property type="term" value="F:acyl-CoA dehydrogenase activity"/>
    <property type="evidence" value="ECO:0007669"/>
    <property type="project" value="InterPro"/>
</dbReference>
<dbReference type="Proteomes" id="UP001515480">
    <property type="component" value="Unassembled WGS sequence"/>
</dbReference>
<dbReference type="SUPFAM" id="SSF47203">
    <property type="entry name" value="Acyl-CoA dehydrogenase C-terminal domain-like"/>
    <property type="match status" value="1"/>
</dbReference>
<evidence type="ECO:0000313" key="14">
    <source>
        <dbReference type="Proteomes" id="UP001515480"/>
    </source>
</evidence>
<evidence type="ECO:0000256" key="5">
    <source>
        <dbReference type="ARBA" id="ARBA00023002"/>
    </source>
</evidence>
<evidence type="ECO:0000256" key="8">
    <source>
        <dbReference type="SAM" id="Coils"/>
    </source>
</evidence>
<evidence type="ECO:0000256" key="1">
    <source>
        <dbReference type="ARBA" id="ARBA00001974"/>
    </source>
</evidence>
<dbReference type="PROSITE" id="PS00073">
    <property type="entry name" value="ACYL_COA_DH_2"/>
    <property type="match status" value="1"/>
</dbReference>
<dbReference type="Pfam" id="PF02771">
    <property type="entry name" value="Acyl-CoA_dh_N"/>
    <property type="match status" value="1"/>
</dbReference>
<dbReference type="Gene3D" id="2.40.110.10">
    <property type="entry name" value="Butyryl-CoA Dehydrogenase, subunit A, domain 2"/>
    <property type="match status" value="1"/>
</dbReference>
<evidence type="ECO:0000259" key="11">
    <source>
        <dbReference type="Pfam" id="PF02770"/>
    </source>
</evidence>
<dbReference type="InterPro" id="IPR046373">
    <property type="entry name" value="Acyl-CoA_Oxase/DH_mid-dom_sf"/>
</dbReference>
<evidence type="ECO:0000256" key="2">
    <source>
        <dbReference type="ARBA" id="ARBA00009347"/>
    </source>
</evidence>
<dbReference type="GO" id="GO:0033539">
    <property type="term" value="P:fatty acid beta-oxidation using acyl-CoA dehydrogenase"/>
    <property type="evidence" value="ECO:0007669"/>
    <property type="project" value="TreeGrafter"/>
</dbReference>
<dbReference type="PANTHER" id="PTHR48083">
    <property type="entry name" value="MEDIUM-CHAIN SPECIFIC ACYL-COA DEHYDROGENASE, MITOCHONDRIAL-RELATED"/>
    <property type="match status" value="1"/>
</dbReference>
<dbReference type="InterPro" id="IPR006089">
    <property type="entry name" value="Acyl-CoA_DH_CS"/>
</dbReference>
<dbReference type="EMBL" id="JBGBPQ010000025">
    <property type="protein sequence ID" value="KAL1499391.1"/>
    <property type="molecule type" value="Genomic_DNA"/>
</dbReference>
<feature type="coiled-coil region" evidence="8">
    <location>
        <begin position="343"/>
        <end position="370"/>
    </location>
</feature>
<proteinExistence type="inferred from homology"/>
<dbReference type="FunFam" id="2.40.110.10:FF:000002">
    <property type="entry name" value="Acyl-CoA dehydrogenase fadE12"/>
    <property type="match status" value="1"/>
</dbReference>
<name>A0AB34IK87_PRYPA</name>
<feature type="region of interest" description="Disordered" evidence="9">
    <location>
        <begin position="1"/>
        <end position="22"/>
    </location>
</feature>
<dbReference type="InterPro" id="IPR036250">
    <property type="entry name" value="AcylCo_DH-like_C"/>
</dbReference>
<feature type="domain" description="Acyl-CoA dehydrogenase/oxidase N-terminal" evidence="12">
    <location>
        <begin position="65"/>
        <end position="179"/>
    </location>
</feature>
<comment type="caution">
    <text evidence="13">The sequence shown here is derived from an EMBL/GenBank/DDBJ whole genome shotgun (WGS) entry which is preliminary data.</text>
</comment>
<dbReference type="InterPro" id="IPR050741">
    <property type="entry name" value="Acyl-CoA_dehydrogenase"/>
</dbReference>
<dbReference type="InterPro" id="IPR037069">
    <property type="entry name" value="AcylCoA_DH/ox_N_sf"/>
</dbReference>
<dbReference type="Gene3D" id="1.10.540.10">
    <property type="entry name" value="Acyl-CoA dehydrogenase/oxidase, N-terminal domain"/>
    <property type="match status" value="1"/>
</dbReference>
<dbReference type="Pfam" id="PF00441">
    <property type="entry name" value="Acyl-CoA_dh_1"/>
    <property type="match status" value="1"/>
</dbReference>
<evidence type="ECO:0000256" key="9">
    <source>
        <dbReference type="SAM" id="MobiDB-lite"/>
    </source>
</evidence>
<sequence length="452" mass="48868">MMLRALPPASASPTAALPRMATRAARSGMGCVPSQMGPRLMGVRSFSTDPLAAETLSPPPGEIYTSEHLAIQDSIRRFVQKEINPHVDQWEAAGIFPAKDLFRKYGALGFLGLTKPVENGGQALDFTYSVAAAEALGEADCGGVPMAIGVQTDMATPALARFGSADVRRQFLTPSVSGEMVACLGVSEVGAGSDVALLTTSATKDGDDYVINGGKMWTTNGEQADWMCCLLNTSPAASAAEVHTNKTMVCIPMDTRGVSVSPRLDKLGMRSSDTVQVTFENVRVPQAFRIGDEGKGFIYQMHQFQEERLFCAAGALRPMQKIIDETAAYCSQRQVFGKPVLANQAVRFKLAELKTEVEELRALLYRAVAKYTAGDDVTLLASMCKLKTGRLARRVSDSCLQYWGGMGYMNETRVSRFYRDHRLFSIGGGADEVMLEIICKLGGLAPQMKGKK</sequence>
<keyword evidence="14" id="KW-1185">Reference proteome</keyword>
<feature type="domain" description="Acyl-CoA dehydrogenase/oxidase C-terminal" evidence="10">
    <location>
        <begin position="294"/>
        <end position="439"/>
    </location>
</feature>
<keyword evidence="5 7" id="KW-0560">Oxidoreductase</keyword>
<evidence type="ECO:0008006" key="15">
    <source>
        <dbReference type="Google" id="ProtNLM"/>
    </source>
</evidence>
<accession>A0AB34IK87</accession>
<evidence type="ECO:0000256" key="6">
    <source>
        <dbReference type="ARBA" id="ARBA00049552"/>
    </source>
</evidence>
<evidence type="ECO:0000259" key="12">
    <source>
        <dbReference type="Pfam" id="PF02771"/>
    </source>
</evidence>
<dbReference type="InterPro" id="IPR009075">
    <property type="entry name" value="AcylCo_DH/oxidase_C"/>
</dbReference>
<protein>
    <recommendedName>
        <fullName evidence="15">Acyl-CoA dehydrogenase</fullName>
    </recommendedName>
</protein>
<reference evidence="13 14" key="1">
    <citation type="journal article" date="2024" name="Science">
        <title>Giant polyketide synthase enzymes in the biosynthesis of giant marine polyether toxins.</title>
        <authorList>
            <person name="Fallon T.R."/>
            <person name="Shende V.V."/>
            <person name="Wierzbicki I.H."/>
            <person name="Pendleton A.L."/>
            <person name="Watervoot N.F."/>
            <person name="Auber R.P."/>
            <person name="Gonzalez D.J."/>
            <person name="Wisecaver J.H."/>
            <person name="Moore B.S."/>
        </authorList>
    </citation>
    <scope>NUCLEOTIDE SEQUENCE [LARGE SCALE GENOMIC DNA]</scope>
    <source>
        <strain evidence="13 14">12B1</strain>
    </source>
</reference>
<keyword evidence="4 7" id="KW-0274">FAD</keyword>
<dbReference type="GO" id="GO:0050660">
    <property type="term" value="F:flavin adenine dinucleotide binding"/>
    <property type="evidence" value="ECO:0007669"/>
    <property type="project" value="InterPro"/>
</dbReference>
<gene>
    <name evidence="13" type="ORF">AB1Y20_011597</name>
</gene>
<dbReference type="InterPro" id="IPR013786">
    <property type="entry name" value="AcylCoA_DH/ox_N"/>
</dbReference>
<organism evidence="13 14">
    <name type="scientific">Prymnesium parvum</name>
    <name type="common">Toxic golden alga</name>
    <dbReference type="NCBI Taxonomy" id="97485"/>
    <lineage>
        <taxon>Eukaryota</taxon>
        <taxon>Haptista</taxon>
        <taxon>Haptophyta</taxon>
        <taxon>Prymnesiophyceae</taxon>
        <taxon>Prymnesiales</taxon>
        <taxon>Prymnesiaceae</taxon>
        <taxon>Prymnesium</taxon>
    </lineage>
</organism>
<dbReference type="SUPFAM" id="SSF56645">
    <property type="entry name" value="Acyl-CoA dehydrogenase NM domain-like"/>
    <property type="match status" value="1"/>
</dbReference>
<dbReference type="InterPro" id="IPR006091">
    <property type="entry name" value="Acyl-CoA_Oxase/DH_mid-dom"/>
</dbReference>
<evidence type="ECO:0000259" key="10">
    <source>
        <dbReference type="Pfam" id="PF00441"/>
    </source>
</evidence>
<dbReference type="GO" id="GO:0005737">
    <property type="term" value="C:cytoplasm"/>
    <property type="evidence" value="ECO:0007669"/>
    <property type="project" value="TreeGrafter"/>
</dbReference>
<dbReference type="Gene3D" id="1.20.140.10">
    <property type="entry name" value="Butyryl-CoA Dehydrogenase, subunit A, domain 3"/>
    <property type="match status" value="1"/>
</dbReference>
<comment type="catalytic activity">
    <reaction evidence="6">
        <text>(2S)-2-methylbutanoyl-CoA + oxidized [electron-transfer flavoprotein] + H(+) = (2E)-2-methylbut-2-enoyl-CoA + reduced [electron-transfer flavoprotein]</text>
        <dbReference type="Rhea" id="RHEA:48256"/>
        <dbReference type="Rhea" id="RHEA-COMP:10685"/>
        <dbReference type="Rhea" id="RHEA-COMP:10686"/>
        <dbReference type="ChEBI" id="CHEBI:15378"/>
        <dbReference type="ChEBI" id="CHEBI:57337"/>
        <dbReference type="ChEBI" id="CHEBI:57692"/>
        <dbReference type="ChEBI" id="CHEBI:58307"/>
        <dbReference type="ChEBI" id="CHEBI:88166"/>
    </reaction>
    <physiologicalReaction direction="left-to-right" evidence="6">
        <dbReference type="Rhea" id="RHEA:48257"/>
    </physiologicalReaction>
</comment>
<dbReference type="FunFam" id="1.20.140.10:FF:000001">
    <property type="entry name" value="Acyl-CoA dehydrogenase"/>
    <property type="match status" value="1"/>
</dbReference>
<keyword evidence="8" id="KW-0175">Coiled coil</keyword>
<evidence type="ECO:0000256" key="3">
    <source>
        <dbReference type="ARBA" id="ARBA00022630"/>
    </source>
</evidence>
<dbReference type="InterPro" id="IPR009100">
    <property type="entry name" value="AcylCoA_DH/oxidase_NM_dom_sf"/>
</dbReference>
<evidence type="ECO:0000256" key="7">
    <source>
        <dbReference type="RuleBase" id="RU362125"/>
    </source>
</evidence>
<comment type="similarity">
    <text evidence="2 7">Belongs to the acyl-CoA dehydrogenase family.</text>
</comment>
<dbReference type="AlphaFoldDB" id="A0AB34IK87"/>
<comment type="cofactor">
    <cofactor evidence="1 7">
        <name>FAD</name>
        <dbReference type="ChEBI" id="CHEBI:57692"/>
    </cofactor>
</comment>
<feature type="domain" description="Acyl-CoA oxidase/dehydrogenase middle" evidence="11">
    <location>
        <begin position="183"/>
        <end position="282"/>
    </location>
</feature>
<dbReference type="PANTHER" id="PTHR48083:SF6">
    <property type="entry name" value="ACYL-COA DEHYDROGENASE 6"/>
    <property type="match status" value="1"/>
</dbReference>
<keyword evidence="3 7" id="KW-0285">Flavoprotein</keyword>